<comment type="caution">
    <text evidence="11">The sequence shown here is derived from an EMBL/GenBank/DDBJ whole genome shotgun (WGS) entry which is preliminary data.</text>
</comment>
<protein>
    <recommendedName>
        <fullName evidence="10">Protein kinase domain-containing protein</fullName>
    </recommendedName>
</protein>
<dbReference type="GO" id="GO:0004674">
    <property type="term" value="F:protein serine/threonine kinase activity"/>
    <property type="evidence" value="ECO:0007669"/>
    <property type="project" value="UniProtKB-KW"/>
</dbReference>
<evidence type="ECO:0000256" key="1">
    <source>
        <dbReference type="ARBA" id="ARBA00022527"/>
    </source>
</evidence>
<feature type="region of interest" description="Disordered" evidence="9">
    <location>
        <begin position="300"/>
        <end position="324"/>
    </location>
</feature>
<dbReference type="GO" id="GO:0005524">
    <property type="term" value="F:ATP binding"/>
    <property type="evidence" value="ECO:0007669"/>
    <property type="project" value="UniProtKB-KW"/>
</dbReference>
<feature type="compositionally biased region" description="Pro residues" evidence="9">
    <location>
        <begin position="305"/>
        <end position="315"/>
    </location>
</feature>
<proteinExistence type="predicted"/>
<sequence length="324" mass="34965">MPARRANTMLGSPYLAVAAKPQPHPRPAGPLRSRSYGGADFQGVLAGYAVIGPIAQGAFSQVLRAQRVSSDEEVAIKCFNRRKMTDSEDADGMRRELDALRSLSHKHVMRLHERIDAPSSTYAIMEYLSGGSLKLVLAQRSTPLPEAAAAAIVAQLASALAHCHERGVIHRDVKAANVLFADSSRRAVKLVDFGFAMPLSGRSTQLMPKCGTPSHMAPEVHLHRSYDGRRADVFALGVLCFQMLTLLLPFDAPNLEALKVRVLKGHRRPLGQSHSAGAKSLVNAMLQTSAHDRPDAARVCSHPWLPQPQHSPPLPSGSKIAGAL</sequence>
<evidence type="ECO:0000256" key="3">
    <source>
        <dbReference type="ARBA" id="ARBA00022741"/>
    </source>
</evidence>
<dbReference type="Proteomes" id="UP000751190">
    <property type="component" value="Unassembled WGS sequence"/>
</dbReference>
<keyword evidence="2" id="KW-0808">Transferase</keyword>
<evidence type="ECO:0000259" key="10">
    <source>
        <dbReference type="PROSITE" id="PS50011"/>
    </source>
</evidence>
<dbReference type="OrthoDB" id="346907at2759"/>
<evidence type="ECO:0000256" key="6">
    <source>
        <dbReference type="PIRSR" id="PIRSR630616-1"/>
    </source>
</evidence>
<gene>
    <name evidence="11" type="ORF">KFE25_008939</name>
</gene>
<dbReference type="PANTHER" id="PTHR24350">
    <property type="entry name" value="SERINE/THREONINE-PROTEIN KINASE IAL-RELATED"/>
    <property type="match status" value="1"/>
</dbReference>
<evidence type="ECO:0000313" key="12">
    <source>
        <dbReference type="Proteomes" id="UP000751190"/>
    </source>
</evidence>
<dbReference type="EMBL" id="JAGTXO010000001">
    <property type="protein sequence ID" value="KAG8470518.1"/>
    <property type="molecule type" value="Genomic_DNA"/>
</dbReference>
<evidence type="ECO:0000256" key="9">
    <source>
        <dbReference type="SAM" id="MobiDB-lite"/>
    </source>
</evidence>
<evidence type="ECO:0000256" key="2">
    <source>
        <dbReference type="ARBA" id="ARBA00022679"/>
    </source>
</evidence>
<keyword evidence="5 7" id="KW-0067">ATP-binding</keyword>
<dbReference type="OMA" id="HERIDAP"/>
<feature type="binding site" evidence="7">
    <location>
        <position position="192"/>
    </location>
    <ligand>
        <name>ATP</name>
        <dbReference type="ChEBI" id="CHEBI:30616"/>
    </ligand>
</feature>
<name>A0A8J5XRR9_DIALT</name>
<dbReference type="SMART" id="SM00220">
    <property type="entry name" value="S_TKc"/>
    <property type="match status" value="1"/>
</dbReference>
<dbReference type="Pfam" id="PF00069">
    <property type="entry name" value="Pkinase"/>
    <property type="match status" value="1"/>
</dbReference>
<reference evidence="11" key="1">
    <citation type="submission" date="2021-05" db="EMBL/GenBank/DDBJ databases">
        <title>The genome of the haptophyte Pavlova lutheri (Diacronema luteri, Pavlovales) - a model for lipid biosynthesis in eukaryotic algae.</title>
        <authorList>
            <person name="Hulatt C.J."/>
            <person name="Posewitz M.C."/>
        </authorList>
    </citation>
    <scope>NUCLEOTIDE SEQUENCE</scope>
    <source>
        <strain evidence="11">NIVA-4/92</strain>
    </source>
</reference>
<dbReference type="FunFam" id="1.10.510.10:FF:000571">
    <property type="entry name" value="Maternal embryonic leucine zipper kinase"/>
    <property type="match status" value="1"/>
</dbReference>
<keyword evidence="1" id="KW-0723">Serine/threonine-protein kinase</keyword>
<dbReference type="AlphaFoldDB" id="A0A8J5XRR9"/>
<evidence type="ECO:0000256" key="5">
    <source>
        <dbReference type="ARBA" id="ARBA00022840"/>
    </source>
</evidence>
<keyword evidence="12" id="KW-1185">Reference proteome</keyword>
<dbReference type="InterPro" id="IPR030616">
    <property type="entry name" value="Aur-like"/>
</dbReference>
<dbReference type="PROSITE" id="PS00108">
    <property type="entry name" value="PROTEIN_KINASE_ST"/>
    <property type="match status" value="1"/>
</dbReference>
<keyword evidence="4" id="KW-0418">Kinase</keyword>
<evidence type="ECO:0000256" key="8">
    <source>
        <dbReference type="PIRSR" id="PIRSR630616-3"/>
    </source>
</evidence>
<evidence type="ECO:0000256" key="7">
    <source>
        <dbReference type="PIRSR" id="PIRSR630616-2"/>
    </source>
</evidence>
<organism evidence="11 12">
    <name type="scientific">Diacronema lutheri</name>
    <name type="common">Unicellular marine alga</name>
    <name type="synonym">Monochrysis lutheri</name>
    <dbReference type="NCBI Taxonomy" id="2081491"/>
    <lineage>
        <taxon>Eukaryota</taxon>
        <taxon>Haptista</taxon>
        <taxon>Haptophyta</taxon>
        <taxon>Pavlovophyceae</taxon>
        <taxon>Pavlovales</taxon>
        <taxon>Pavlovaceae</taxon>
        <taxon>Diacronema</taxon>
    </lineage>
</organism>
<feature type="active site" description="Proton acceptor" evidence="6">
    <location>
        <position position="172"/>
    </location>
</feature>
<evidence type="ECO:0000313" key="11">
    <source>
        <dbReference type="EMBL" id="KAG8470518.1"/>
    </source>
</evidence>
<dbReference type="Gene3D" id="1.10.510.10">
    <property type="entry name" value="Transferase(Phosphotransferase) domain 1"/>
    <property type="match status" value="1"/>
</dbReference>
<keyword evidence="3 7" id="KW-0547">Nucleotide-binding</keyword>
<feature type="binding site" evidence="7">
    <location>
        <position position="77"/>
    </location>
    <ligand>
        <name>ATP</name>
        <dbReference type="ChEBI" id="CHEBI:30616"/>
    </ligand>
</feature>
<dbReference type="InterPro" id="IPR000719">
    <property type="entry name" value="Prot_kinase_dom"/>
</dbReference>
<dbReference type="PROSITE" id="PS50011">
    <property type="entry name" value="PROTEIN_KINASE_DOM"/>
    <property type="match status" value="1"/>
</dbReference>
<feature type="domain" description="Protein kinase" evidence="10">
    <location>
        <begin position="48"/>
        <end position="305"/>
    </location>
</feature>
<dbReference type="SUPFAM" id="SSF56112">
    <property type="entry name" value="Protein kinase-like (PK-like)"/>
    <property type="match status" value="1"/>
</dbReference>
<dbReference type="InterPro" id="IPR011009">
    <property type="entry name" value="Kinase-like_dom_sf"/>
</dbReference>
<accession>A0A8J5XRR9</accession>
<feature type="cross-link" description="Glycyl lysine isopeptide (Lys-Gly) (interchain with G-Cter in SUMO2)" evidence="8">
    <location>
        <position position="174"/>
    </location>
</feature>
<evidence type="ECO:0000256" key="4">
    <source>
        <dbReference type="ARBA" id="ARBA00022777"/>
    </source>
</evidence>
<dbReference type="InterPro" id="IPR008271">
    <property type="entry name" value="Ser/Thr_kinase_AS"/>
</dbReference>